<dbReference type="InterPro" id="IPR058245">
    <property type="entry name" value="NreC/VraR/RcsB-like_REC"/>
</dbReference>
<dbReference type="RefSeq" id="WP_307292966.1">
    <property type="nucleotide sequence ID" value="NZ_JAUSXV010000001.1"/>
</dbReference>
<dbReference type="Pfam" id="PF00072">
    <property type="entry name" value="Response_reg"/>
    <property type="match status" value="1"/>
</dbReference>
<accession>A0AAW8ETF8</accession>
<dbReference type="InterPro" id="IPR011006">
    <property type="entry name" value="CheY-like_superfamily"/>
</dbReference>
<dbReference type="CDD" id="cd17535">
    <property type="entry name" value="REC_NarL-like"/>
    <property type="match status" value="1"/>
</dbReference>
<dbReference type="Gene3D" id="3.40.50.2300">
    <property type="match status" value="1"/>
</dbReference>
<name>A0AAW8ETF8_9MICO</name>
<evidence type="ECO:0000256" key="3">
    <source>
        <dbReference type="PROSITE-ProRule" id="PRU00169"/>
    </source>
</evidence>
<dbReference type="PROSITE" id="PS50043">
    <property type="entry name" value="HTH_LUXR_2"/>
    <property type="match status" value="1"/>
</dbReference>
<dbReference type="InterPro" id="IPR016032">
    <property type="entry name" value="Sig_transdc_resp-reg_C-effctor"/>
</dbReference>
<gene>
    <name evidence="6" type="ORF">QFZ53_000400</name>
</gene>
<keyword evidence="2" id="KW-0238">DNA-binding</keyword>
<evidence type="ECO:0000313" key="6">
    <source>
        <dbReference type="EMBL" id="MDQ0646204.1"/>
    </source>
</evidence>
<feature type="domain" description="Response regulatory" evidence="5">
    <location>
        <begin position="3"/>
        <end position="119"/>
    </location>
</feature>
<keyword evidence="1 3" id="KW-0597">Phosphoprotein</keyword>
<proteinExistence type="predicted"/>
<evidence type="ECO:0000259" key="4">
    <source>
        <dbReference type="PROSITE" id="PS50043"/>
    </source>
</evidence>
<dbReference type="SUPFAM" id="SSF46894">
    <property type="entry name" value="C-terminal effector domain of the bipartite response regulators"/>
    <property type="match status" value="1"/>
</dbReference>
<feature type="domain" description="HTH luxR-type" evidence="4">
    <location>
        <begin position="137"/>
        <end position="199"/>
    </location>
</feature>
<dbReference type="SMART" id="SM00448">
    <property type="entry name" value="REC"/>
    <property type="match status" value="1"/>
</dbReference>
<dbReference type="SUPFAM" id="SSF52172">
    <property type="entry name" value="CheY-like"/>
    <property type="match status" value="1"/>
</dbReference>
<dbReference type="PANTHER" id="PTHR43214">
    <property type="entry name" value="TWO-COMPONENT RESPONSE REGULATOR"/>
    <property type="match status" value="1"/>
</dbReference>
<organism evidence="6 7">
    <name type="scientific">Microbacterium natoriense</name>
    <dbReference type="NCBI Taxonomy" id="284570"/>
    <lineage>
        <taxon>Bacteria</taxon>
        <taxon>Bacillati</taxon>
        <taxon>Actinomycetota</taxon>
        <taxon>Actinomycetes</taxon>
        <taxon>Micrococcales</taxon>
        <taxon>Microbacteriaceae</taxon>
        <taxon>Microbacterium</taxon>
    </lineage>
</organism>
<dbReference type="CDD" id="cd06170">
    <property type="entry name" value="LuxR_C_like"/>
    <property type="match status" value="1"/>
</dbReference>
<dbReference type="InterPro" id="IPR001789">
    <property type="entry name" value="Sig_transdc_resp-reg_receiver"/>
</dbReference>
<dbReference type="InterPro" id="IPR039420">
    <property type="entry name" value="WalR-like"/>
</dbReference>
<dbReference type="EMBL" id="JAUSXV010000001">
    <property type="protein sequence ID" value="MDQ0646204.1"/>
    <property type="molecule type" value="Genomic_DNA"/>
</dbReference>
<dbReference type="Proteomes" id="UP001244427">
    <property type="component" value="Unassembled WGS sequence"/>
</dbReference>
<evidence type="ECO:0000313" key="7">
    <source>
        <dbReference type="Proteomes" id="UP001244427"/>
    </source>
</evidence>
<evidence type="ECO:0000256" key="1">
    <source>
        <dbReference type="ARBA" id="ARBA00022553"/>
    </source>
</evidence>
<sequence length="201" mass="21264">MIRILVADDQSLIRHSIAAILSYEADFDVVGEASTGVEAVQLAHTLAPDLVLMDVHMPLQDGIAAAAEILSGENACRILMLTAFARPGYLSRAVKLGASGFLLKDTPPAELFDAIRTIHRGGLVLDPMLASESFALGDSPLTRREAQVLVSLLVDASTSAVAAAMHLSEGSVRNLISSAMTKLGAAQRLEAARIAYENGWL</sequence>
<evidence type="ECO:0000259" key="5">
    <source>
        <dbReference type="PROSITE" id="PS50110"/>
    </source>
</evidence>
<dbReference type="SMART" id="SM00421">
    <property type="entry name" value="HTH_LUXR"/>
    <property type="match status" value="1"/>
</dbReference>
<dbReference type="GO" id="GO:0006355">
    <property type="term" value="P:regulation of DNA-templated transcription"/>
    <property type="evidence" value="ECO:0007669"/>
    <property type="project" value="InterPro"/>
</dbReference>
<dbReference type="AlphaFoldDB" id="A0AAW8ETF8"/>
<protein>
    <submittedName>
        <fullName evidence="6">Two-component system response regulator DesR</fullName>
    </submittedName>
</protein>
<dbReference type="Pfam" id="PF00196">
    <property type="entry name" value="GerE"/>
    <property type="match status" value="1"/>
</dbReference>
<dbReference type="PANTHER" id="PTHR43214:SF42">
    <property type="entry name" value="TRANSCRIPTIONAL REGULATORY PROTEIN DESR"/>
    <property type="match status" value="1"/>
</dbReference>
<dbReference type="InterPro" id="IPR000792">
    <property type="entry name" value="Tscrpt_reg_LuxR_C"/>
</dbReference>
<feature type="modified residue" description="4-aspartylphosphate" evidence="3">
    <location>
        <position position="54"/>
    </location>
</feature>
<dbReference type="PROSITE" id="PS00622">
    <property type="entry name" value="HTH_LUXR_1"/>
    <property type="match status" value="1"/>
</dbReference>
<dbReference type="PROSITE" id="PS50110">
    <property type="entry name" value="RESPONSE_REGULATORY"/>
    <property type="match status" value="1"/>
</dbReference>
<dbReference type="GO" id="GO:0000160">
    <property type="term" value="P:phosphorelay signal transduction system"/>
    <property type="evidence" value="ECO:0007669"/>
    <property type="project" value="InterPro"/>
</dbReference>
<comment type="caution">
    <text evidence="6">The sequence shown here is derived from an EMBL/GenBank/DDBJ whole genome shotgun (WGS) entry which is preliminary data.</text>
</comment>
<reference evidence="6 7" key="1">
    <citation type="submission" date="2023-07" db="EMBL/GenBank/DDBJ databases">
        <title>Comparative genomics of wheat-associated soil bacteria to identify genetic determinants of phenazine resistance.</title>
        <authorList>
            <person name="Mouncey N."/>
        </authorList>
    </citation>
    <scope>NUCLEOTIDE SEQUENCE [LARGE SCALE GENOMIC DNA]</scope>
    <source>
        <strain evidence="6 7">W4I9-1</strain>
    </source>
</reference>
<keyword evidence="7" id="KW-1185">Reference proteome</keyword>
<dbReference type="GO" id="GO:0003677">
    <property type="term" value="F:DNA binding"/>
    <property type="evidence" value="ECO:0007669"/>
    <property type="project" value="UniProtKB-KW"/>
</dbReference>
<evidence type="ECO:0000256" key="2">
    <source>
        <dbReference type="ARBA" id="ARBA00023125"/>
    </source>
</evidence>